<comment type="caution">
    <text evidence="1">The sequence shown here is derived from an EMBL/GenBank/DDBJ whole genome shotgun (WGS) entry which is preliminary data.</text>
</comment>
<evidence type="ECO:0000313" key="2">
    <source>
        <dbReference type="Proteomes" id="UP000176228"/>
    </source>
</evidence>
<organism evidence="1 2">
    <name type="scientific">Candidatus Gottesmanbacteria bacterium RIFCSPLOWO2_01_FULL_42_22</name>
    <dbReference type="NCBI Taxonomy" id="1798391"/>
    <lineage>
        <taxon>Bacteria</taxon>
        <taxon>Candidatus Gottesmaniibacteriota</taxon>
    </lineage>
</organism>
<protein>
    <submittedName>
        <fullName evidence="1">Uncharacterized protein</fullName>
    </submittedName>
</protein>
<dbReference type="AlphaFoldDB" id="A0A1F6BJH4"/>
<proteinExistence type="predicted"/>
<dbReference type="EMBL" id="MFJU01000008">
    <property type="protein sequence ID" value="OGG36993.1"/>
    <property type="molecule type" value="Genomic_DNA"/>
</dbReference>
<dbReference type="Proteomes" id="UP000176228">
    <property type="component" value="Unassembled WGS sequence"/>
</dbReference>
<dbReference type="STRING" id="1798391.A2968_01805"/>
<accession>A0A1F6BJH4</accession>
<sequence length="490" mass="56100">MTELSVSDIPRRKPILDIESSANFPKETIIHQWQLMTELIKREIQANPDSRQAVLSFIAAPVSESLANQVVTAAADVSEHVSKLQDRFKQSLGRYLSLPAVPDELITPDIRSAPAYGDPESYIASLEKYSPESFQKAIRQAINSGRYLPGITGEERKLIATRYQMGRDCKILSLAAELLGISPLELKDTETPLPSGTRIYIDLQATLDHKILINPLNWVKRRMIKDRVFEVDIAGKQFILKEMKTPRHTDTHEYGFRQGLSSGEEFKTAAFFQEHGRSDKEGIVVNWEKPLAYVVFPDGYQFTIFAHEKGLMNDEETGRLLTQALHAKKADFQEEYNRIAQRVKDLKQLVGNYYPELEENLSFEAFARIKADYWIQQARNALSAMITQQNYGNYDLDGYAFKIHNVETGLKVEILGIDFENFYKIDPSLAQEITNRRMEFELEKIQKNLLLMPDWDDNQPVSKIERAGHLALFEEQFKINLLSINLPPNN</sequence>
<reference evidence="1 2" key="1">
    <citation type="journal article" date="2016" name="Nat. Commun.">
        <title>Thousands of microbial genomes shed light on interconnected biogeochemical processes in an aquifer system.</title>
        <authorList>
            <person name="Anantharaman K."/>
            <person name="Brown C.T."/>
            <person name="Hug L.A."/>
            <person name="Sharon I."/>
            <person name="Castelle C.J."/>
            <person name="Probst A.J."/>
            <person name="Thomas B.C."/>
            <person name="Singh A."/>
            <person name="Wilkins M.J."/>
            <person name="Karaoz U."/>
            <person name="Brodie E.L."/>
            <person name="Williams K.H."/>
            <person name="Hubbard S.S."/>
            <person name="Banfield J.F."/>
        </authorList>
    </citation>
    <scope>NUCLEOTIDE SEQUENCE [LARGE SCALE GENOMIC DNA]</scope>
</reference>
<evidence type="ECO:0000313" key="1">
    <source>
        <dbReference type="EMBL" id="OGG36993.1"/>
    </source>
</evidence>
<name>A0A1F6BJH4_9BACT</name>
<gene>
    <name evidence="1" type="ORF">A2968_01805</name>
</gene>